<protein>
    <submittedName>
        <fullName evidence="1">DUF1853 family protein</fullName>
    </submittedName>
</protein>
<dbReference type="InterPro" id="IPR015003">
    <property type="entry name" value="DUF1853"/>
</dbReference>
<reference evidence="1 2" key="1">
    <citation type="submission" date="2023-09" db="EMBL/GenBank/DDBJ databases">
        <title>Thalassobella suaedae gen. nov., sp. nov., a marine bacterium of the family Flavobacteriaceae isolated from a halophyte Suaeda japonica.</title>
        <authorList>
            <person name="Lee S.Y."/>
            <person name="Hwang C.Y."/>
        </authorList>
    </citation>
    <scope>NUCLEOTIDE SEQUENCE [LARGE SCALE GENOMIC DNA]</scope>
    <source>
        <strain evidence="1 2">HL-DH14</strain>
    </source>
</reference>
<sequence length="272" mass="32567">MDLKSKQIQLQYQGYLNTPLLWKTHEIFGLKQLELNKQDHLVFNEMIPDNLRLGKRVERFVTAELEKNKHIHVLLENIQIQNEKLTIGELDCILKRDETPIHLEIIYKFYLYDPNLGSTEIEHWIGPNRNDNLLKKLTKLKNKQLPLLHNIYTKPHLDTLNLKAESIWQRVYFKAQLFIPYHANTIDFRLLNKDCLKGFYIPFSEVEQFATCKFYIPNKIDWLIEVQTQIDWLPYNQFLEKITVLINKKTAPLCWVKFPKGAVQKFFVVWWD</sequence>
<gene>
    <name evidence="1" type="ORF">RHP51_06530</name>
</gene>
<dbReference type="EMBL" id="CP134537">
    <property type="protein sequence ID" value="WNH10323.1"/>
    <property type="molecule type" value="Genomic_DNA"/>
</dbReference>
<accession>A0ABY9XWU3</accession>
<dbReference type="RefSeq" id="WP_415866615.1">
    <property type="nucleotide sequence ID" value="NZ_CP134537.1"/>
</dbReference>
<name>A0ABY9XWU3_9FLAO</name>
<evidence type="ECO:0000313" key="2">
    <source>
        <dbReference type="Proteomes" id="UP001302806"/>
    </source>
</evidence>
<organism evidence="1 2">
    <name type="scientific">Thalassobellus suaedae</name>
    <dbReference type="NCBI Taxonomy" id="3074124"/>
    <lineage>
        <taxon>Bacteria</taxon>
        <taxon>Pseudomonadati</taxon>
        <taxon>Bacteroidota</taxon>
        <taxon>Flavobacteriia</taxon>
        <taxon>Flavobacteriales</taxon>
        <taxon>Flavobacteriaceae</taxon>
        <taxon>Thalassobellus</taxon>
    </lineage>
</organism>
<proteinExistence type="predicted"/>
<dbReference type="Pfam" id="PF08907">
    <property type="entry name" value="DUF1853"/>
    <property type="match status" value="1"/>
</dbReference>
<dbReference type="Proteomes" id="UP001302806">
    <property type="component" value="Chromosome"/>
</dbReference>
<evidence type="ECO:0000313" key="1">
    <source>
        <dbReference type="EMBL" id="WNH10323.1"/>
    </source>
</evidence>